<evidence type="ECO:0000256" key="2">
    <source>
        <dbReference type="ARBA" id="ARBA00022692"/>
    </source>
</evidence>
<dbReference type="InterPro" id="IPR011990">
    <property type="entry name" value="TPR-like_helical_dom_sf"/>
</dbReference>
<evidence type="ECO:0000313" key="9">
    <source>
        <dbReference type="Proteomes" id="UP000182284"/>
    </source>
</evidence>
<sequence>MLWSLVKIVLFVVLVAALAYGGMLLMETEGGAQLSFGNFEITLTPLKAVLALIALIVAFYVALKLIGLLIAVVKFLLGDETAISRYFDRNRQKKGIEALADGMMALASGEGRLALTKVARAEKYLQKPELTNLLKAQAAVMSGDKKTAERAYKQLVTDDRTRFIGVQGIMKQKLEDGDTATALKLAEKAFALKPKHVETQDILLRLQAEKGDWSAARSTLSAKLKHGAIPRDVHKRRDAVLALSEAKGVFEKGATIEAREAAIEANKKSPDLIPAAVMACEEYVADDKPRPAARVIKKAWEAQPHPDLAAAFAAIVPDETPEQRIKRFAVLTKIHPEDPETKMLLAELNIASEDFPAARRALGDLAEINPTARSLTILAAIERGEGADDVVVRGWLTRALTAPRGPQWVCDNCQTIHSEWAPVCEHCGGFDTLSWRKPTRSEVAMPQGTEMLPMIVGTLPEPKVDFVDPIEEESQDAPKGMVDVTPVEEGENPKVEN</sequence>
<dbReference type="EMBL" id="FNBL01000004">
    <property type="protein sequence ID" value="SDF48124.1"/>
    <property type="molecule type" value="Genomic_DNA"/>
</dbReference>
<evidence type="ECO:0000256" key="4">
    <source>
        <dbReference type="ARBA" id="ARBA00023136"/>
    </source>
</evidence>
<dbReference type="Gene3D" id="1.25.40.10">
    <property type="entry name" value="Tetratricopeptide repeat domain"/>
    <property type="match status" value="1"/>
</dbReference>
<organism evidence="8 9">
    <name type="scientific">Celeribacter baekdonensis</name>
    <dbReference type="NCBI Taxonomy" id="875171"/>
    <lineage>
        <taxon>Bacteria</taxon>
        <taxon>Pseudomonadati</taxon>
        <taxon>Pseudomonadota</taxon>
        <taxon>Alphaproteobacteria</taxon>
        <taxon>Rhodobacterales</taxon>
        <taxon>Roseobacteraceae</taxon>
        <taxon>Celeribacter</taxon>
    </lineage>
</organism>
<feature type="domain" description="HemY N-terminal" evidence="7">
    <location>
        <begin position="30"/>
        <end position="142"/>
    </location>
</feature>
<dbReference type="SUPFAM" id="SSF48452">
    <property type="entry name" value="TPR-like"/>
    <property type="match status" value="1"/>
</dbReference>
<reference evidence="8 9" key="1">
    <citation type="submission" date="2016-10" db="EMBL/GenBank/DDBJ databases">
        <authorList>
            <person name="de Groot N.N."/>
        </authorList>
    </citation>
    <scope>NUCLEOTIDE SEQUENCE [LARGE SCALE GENOMIC DNA]</scope>
    <source>
        <strain evidence="8 9">DSM 27375</strain>
    </source>
</reference>
<evidence type="ECO:0000256" key="3">
    <source>
        <dbReference type="ARBA" id="ARBA00022989"/>
    </source>
</evidence>
<evidence type="ECO:0000256" key="5">
    <source>
        <dbReference type="SAM" id="MobiDB-lite"/>
    </source>
</evidence>
<dbReference type="RefSeq" id="WP_074644296.1">
    <property type="nucleotide sequence ID" value="NZ_FNBL01000004.1"/>
</dbReference>
<dbReference type="InterPro" id="IPR010817">
    <property type="entry name" value="HemY_N"/>
</dbReference>
<feature type="region of interest" description="Disordered" evidence="5">
    <location>
        <begin position="468"/>
        <end position="497"/>
    </location>
</feature>
<evidence type="ECO:0000256" key="1">
    <source>
        <dbReference type="ARBA" id="ARBA00004370"/>
    </source>
</evidence>
<proteinExistence type="predicted"/>
<dbReference type="InterPro" id="IPR016982">
    <property type="entry name" value="Mms48"/>
</dbReference>
<evidence type="ECO:0000259" key="7">
    <source>
        <dbReference type="Pfam" id="PF07219"/>
    </source>
</evidence>
<keyword evidence="3 6" id="KW-1133">Transmembrane helix</keyword>
<evidence type="ECO:0000313" key="8">
    <source>
        <dbReference type="EMBL" id="SDF48124.1"/>
    </source>
</evidence>
<dbReference type="GO" id="GO:0016020">
    <property type="term" value="C:membrane"/>
    <property type="evidence" value="ECO:0007669"/>
    <property type="project" value="UniProtKB-SubCell"/>
</dbReference>
<name>A0A1G7LFL1_9RHOB</name>
<protein>
    <submittedName>
        <fullName evidence="8">HemY protein</fullName>
    </submittedName>
</protein>
<dbReference type="Proteomes" id="UP000182284">
    <property type="component" value="Unassembled WGS sequence"/>
</dbReference>
<keyword evidence="2 6" id="KW-0812">Transmembrane</keyword>
<accession>A0A1G7LFL1</accession>
<dbReference type="AlphaFoldDB" id="A0A1G7LFL1"/>
<dbReference type="Pfam" id="PF07219">
    <property type="entry name" value="HemY_N"/>
    <property type="match status" value="1"/>
</dbReference>
<gene>
    <name evidence="8" type="ORF">SAMN04488117_104274</name>
</gene>
<keyword evidence="4 6" id="KW-0472">Membrane</keyword>
<feature type="transmembrane region" description="Helical" evidence="6">
    <location>
        <begin position="53"/>
        <end position="77"/>
    </location>
</feature>
<dbReference type="PIRSF" id="PIRSF031802">
    <property type="entry name" value="UCP031802"/>
    <property type="match status" value="1"/>
</dbReference>
<evidence type="ECO:0000256" key="6">
    <source>
        <dbReference type="SAM" id="Phobius"/>
    </source>
</evidence>
<comment type="subcellular location">
    <subcellularLocation>
        <location evidence="1">Membrane</location>
    </subcellularLocation>
</comment>
<dbReference type="OrthoDB" id="9798343at2"/>